<dbReference type="GO" id="GO:0009073">
    <property type="term" value="P:aromatic amino acid family biosynthetic process"/>
    <property type="evidence" value="ECO:0007669"/>
    <property type="project" value="UniProtKB-KW"/>
</dbReference>
<evidence type="ECO:0000256" key="5">
    <source>
        <dbReference type="ARBA" id="ARBA00023141"/>
    </source>
</evidence>
<gene>
    <name evidence="7 8" type="primary">aroC</name>
    <name evidence="8" type="ORF">McpAg1_03510</name>
</gene>
<evidence type="ECO:0000313" key="9">
    <source>
        <dbReference type="Proteomes" id="UP001273136"/>
    </source>
</evidence>
<keyword evidence="7" id="KW-0288">FMN</keyword>
<evidence type="ECO:0000256" key="2">
    <source>
        <dbReference type="ARBA" id="ARBA00008014"/>
    </source>
</evidence>
<keyword evidence="4 7" id="KW-0028">Amino-acid biosynthesis</keyword>
<dbReference type="NCBIfam" id="TIGR00033">
    <property type="entry name" value="aroC"/>
    <property type="match status" value="1"/>
</dbReference>
<dbReference type="PANTHER" id="PTHR21085:SF0">
    <property type="entry name" value="CHORISMATE SYNTHASE"/>
    <property type="match status" value="1"/>
</dbReference>
<keyword evidence="5 7" id="KW-0057">Aromatic amino acid biosynthesis</keyword>
<comment type="cofactor">
    <cofactor evidence="7">
        <name>FMNH2</name>
        <dbReference type="ChEBI" id="CHEBI:57618"/>
    </cofactor>
    <text evidence="7">Reduced FMN (FMNH(2)).</text>
</comment>
<protein>
    <recommendedName>
        <fullName evidence="3 7">Chorismate synthase</fullName>
        <shortName evidence="7">CS</shortName>
        <ecNumber evidence="3 7">4.2.3.5</ecNumber>
    </recommendedName>
    <alternativeName>
        <fullName evidence="7">5-enolpyruvylshikimate-3-phosphate phospholyase</fullName>
    </alternativeName>
</protein>
<comment type="similarity">
    <text evidence="2 7">Belongs to the chorismate synthase family.</text>
</comment>
<dbReference type="RefSeq" id="WP_338093564.1">
    <property type="nucleotide sequence ID" value="NZ_JAWDKA010000002.1"/>
</dbReference>
<dbReference type="SUPFAM" id="SSF103263">
    <property type="entry name" value="Chorismate synthase, AroC"/>
    <property type="match status" value="1"/>
</dbReference>
<feature type="binding site" evidence="7">
    <location>
        <position position="325"/>
    </location>
    <ligand>
        <name>FMN</name>
        <dbReference type="ChEBI" id="CHEBI:58210"/>
    </ligand>
</feature>
<proteinExistence type="inferred from homology"/>
<dbReference type="EC" id="4.2.3.5" evidence="3 7"/>
<evidence type="ECO:0000256" key="4">
    <source>
        <dbReference type="ARBA" id="ARBA00022605"/>
    </source>
</evidence>
<dbReference type="Proteomes" id="UP001273136">
    <property type="component" value="Unassembled WGS sequence"/>
</dbReference>
<evidence type="ECO:0000313" key="8">
    <source>
        <dbReference type="EMBL" id="MDV0441171.1"/>
    </source>
</evidence>
<dbReference type="EMBL" id="JAWDKA010000002">
    <property type="protein sequence ID" value="MDV0441171.1"/>
    <property type="molecule type" value="Genomic_DNA"/>
</dbReference>
<dbReference type="GO" id="GO:0005829">
    <property type="term" value="C:cytosol"/>
    <property type="evidence" value="ECO:0007669"/>
    <property type="project" value="TreeGrafter"/>
</dbReference>
<evidence type="ECO:0000256" key="7">
    <source>
        <dbReference type="HAMAP-Rule" id="MF_00300"/>
    </source>
</evidence>
<evidence type="ECO:0000256" key="3">
    <source>
        <dbReference type="ARBA" id="ARBA00013036"/>
    </source>
</evidence>
<dbReference type="CDD" id="cd07304">
    <property type="entry name" value="Chorismate_synthase"/>
    <property type="match status" value="1"/>
</dbReference>
<accession>A0AAE4S9I7</accession>
<evidence type="ECO:0000256" key="1">
    <source>
        <dbReference type="ARBA" id="ARBA00005044"/>
    </source>
</evidence>
<comment type="catalytic activity">
    <reaction evidence="7">
        <text>5-O-(1-carboxyvinyl)-3-phosphoshikimate = chorismate + phosphate</text>
        <dbReference type="Rhea" id="RHEA:21020"/>
        <dbReference type="ChEBI" id="CHEBI:29748"/>
        <dbReference type="ChEBI" id="CHEBI:43474"/>
        <dbReference type="ChEBI" id="CHEBI:57701"/>
        <dbReference type="EC" id="4.2.3.5"/>
    </reaction>
</comment>
<name>A0AAE4S9I7_9EURY</name>
<comment type="pathway">
    <text evidence="1 7">Metabolic intermediate biosynthesis; chorismate biosynthesis; chorismate from D-erythrose 4-phosphate and phosphoenolpyruvate: step 7/7.</text>
</comment>
<dbReference type="HAMAP" id="MF_00300">
    <property type="entry name" value="Chorismate_synth"/>
    <property type="match status" value="1"/>
</dbReference>
<dbReference type="AlphaFoldDB" id="A0AAE4S9I7"/>
<dbReference type="InterPro" id="IPR000453">
    <property type="entry name" value="Chorismate_synth"/>
</dbReference>
<dbReference type="GO" id="GO:0004107">
    <property type="term" value="F:chorismate synthase activity"/>
    <property type="evidence" value="ECO:0007669"/>
    <property type="project" value="UniProtKB-UniRule"/>
</dbReference>
<dbReference type="NCBIfam" id="NF003793">
    <property type="entry name" value="PRK05382.1"/>
    <property type="match status" value="1"/>
</dbReference>
<dbReference type="GO" id="GO:0009423">
    <property type="term" value="P:chorismate biosynthetic process"/>
    <property type="evidence" value="ECO:0007669"/>
    <property type="project" value="UniProtKB-UniRule"/>
</dbReference>
<dbReference type="GO" id="GO:0008652">
    <property type="term" value="P:amino acid biosynthetic process"/>
    <property type="evidence" value="ECO:0007669"/>
    <property type="project" value="UniProtKB-KW"/>
</dbReference>
<keyword evidence="9" id="KW-1185">Reference proteome</keyword>
<dbReference type="PROSITE" id="PS00788">
    <property type="entry name" value="CHORISMATE_SYNTHASE_2"/>
    <property type="match status" value="1"/>
</dbReference>
<keyword evidence="7" id="KW-0521">NADP</keyword>
<keyword evidence="7" id="KW-0274">FAD</keyword>
<feature type="binding site" evidence="7">
    <location>
        <position position="283"/>
    </location>
    <ligand>
        <name>FMN</name>
        <dbReference type="ChEBI" id="CHEBI:58210"/>
    </ligand>
</feature>
<comment type="caution">
    <text evidence="7">Lacks conserved residue(s) required for the propagation of feature annotation.</text>
</comment>
<dbReference type="PIRSF" id="PIRSF001456">
    <property type="entry name" value="Chorismate_synth"/>
    <property type="match status" value="1"/>
</dbReference>
<dbReference type="PANTHER" id="PTHR21085">
    <property type="entry name" value="CHORISMATE SYNTHASE"/>
    <property type="match status" value="1"/>
</dbReference>
<dbReference type="PROSITE" id="PS00789">
    <property type="entry name" value="CHORISMATE_SYNTHASE_3"/>
    <property type="match status" value="1"/>
</dbReference>
<sequence>MNTIGSAVRVTLFGASHDSRIGCVIDGIPAGTPVDTAKIEADLALRKPVPGIGTPRVEADAPEISGVVNGCTTGAPLMITFANTNTKSSDYEALRKMPRPGHADYPAVCKYGASHDIRGGGMFSGRMTTPLVAAGAVMRGILEPLEITVGSYVSRIGRVEDTAEYAPAALSASRTNSLRAMSEELEGLMREEILAAKADGDSVGGVVRCMGTGLPAGLGEPFFDTLDGEIAKAVFAIPGVKGVMFGAGFAAAASRGSENNDFYRMGGDGAVQTLTNHAGGVLGGMASGQTLDFSVAFKPTPSIARPQQTVNLEERTDAELSVHGRHDPCIANRGAIVVEAMTALVIADLLIRGGYYG</sequence>
<dbReference type="Pfam" id="PF01264">
    <property type="entry name" value="Chorismate_synt"/>
    <property type="match status" value="1"/>
</dbReference>
<feature type="binding site" evidence="7">
    <location>
        <begin position="298"/>
        <end position="302"/>
    </location>
    <ligand>
        <name>FMN</name>
        <dbReference type="ChEBI" id="CHEBI:58210"/>
    </ligand>
</feature>
<evidence type="ECO:0000256" key="6">
    <source>
        <dbReference type="ARBA" id="ARBA00023239"/>
    </source>
</evidence>
<dbReference type="InterPro" id="IPR035904">
    <property type="entry name" value="Chorismate_synth_AroC_sf"/>
</dbReference>
<reference evidence="8" key="1">
    <citation type="submission" date="2023-06" db="EMBL/GenBank/DDBJ databases">
        <title>Genome sequence of Methancorpusculaceae sp. Ag1.</title>
        <authorList>
            <person name="Protasov E."/>
            <person name="Platt K."/>
            <person name="Poehlein A."/>
            <person name="Daniel R."/>
            <person name="Brune A."/>
        </authorList>
    </citation>
    <scope>NUCLEOTIDE SEQUENCE</scope>
    <source>
        <strain evidence="8">Ag1</strain>
    </source>
</reference>
<keyword evidence="7" id="KW-0285">Flavoprotein</keyword>
<dbReference type="InterPro" id="IPR020541">
    <property type="entry name" value="Chorismate_synthase_CS"/>
</dbReference>
<comment type="function">
    <text evidence="7">Catalyzes the anti-1,4-elimination of the C-3 phosphate and the C-6 proR hydrogen from 5-enolpyruvylshikimate-3-phosphate (EPSP) to yield chorismate, which is the branch point compound that serves as the starting substrate for the three terminal pathways of aromatic amino acid biosynthesis. This reaction introduces a second double bond into the aromatic ring system.</text>
</comment>
<comment type="caution">
    <text evidence="8">The sequence shown here is derived from an EMBL/GenBank/DDBJ whole genome shotgun (WGS) entry which is preliminary data.</text>
</comment>
<feature type="binding site" evidence="7">
    <location>
        <position position="46"/>
    </location>
    <ligand>
        <name>NADP(+)</name>
        <dbReference type="ChEBI" id="CHEBI:58349"/>
    </ligand>
</feature>
<dbReference type="Gene3D" id="3.60.150.10">
    <property type="entry name" value="Chorismate synthase AroC"/>
    <property type="match status" value="1"/>
</dbReference>
<organism evidence="8 9">
    <name type="scientific">Methanorbis furvi</name>
    <dbReference type="NCBI Taxonomy" id="3028299"/>
    <lineage>
        <taxon>Archaea</taxon>
        <taxon>Methanobacteriati</taxon>
        <taxon>Methanobacteriota</taxon>
        <taxon>Stenosarchaea group</taxon>
        <taxon>Methanomicrobia</taxon>
        <taxon>Methanomicrobiales</taxon>
        <taxon>Methanocorpusculaceae</taxon>
        <taxon>Methanorbis</taxon>
    </lineage>
</organism>
<dbReference type="GO" id="GO:0010181">
    <property type="term" value="F:FMN binding"/>
    <property type="evidence" value="ECO:0007669"/>
    <property type="project" value="TreeGrafter"/>
</dbReference>
<keyword evidence="6 7" id="KW-0456">Lyase</keyword>